<dbReference type="EMBL" id="GGEC01002107">
    <property type="protein sequence ID" value="MBW82590.1"/>
    <property type="molecule type" value="Transcribed_RNA"/>
</dbReference>
<proteinExistence type="predicted"/>
<organism evidence="1">
    <name type="scientific">Rhizophora mucronata</name>
    <name type="common">Asiatic mangrove</name>
    <dbReference type="NCBI Taxonomy" id="61149"/>
    <lineage>
        <taxon>Eukaryota</taxon>
        <taxon>Viridiplantae</taxon>
        <taxon>Streptophyta</taxon>
        <taxon>Embryophyta</taxon>
        <taxon>Tracheophyta</taxon>
        <taxon>Spermatophyta</taxon>
        <taxon>Magnoliopsida</taxon>
        <taxon>eudicotyledons</taxon>
        <taxon>Gunneridae</taxon>
        <taxon>Pentapetalae</taxon>
        <taxon>rosids</taxon>
        <taxon>fabids</taxon>
        <taxon>Malpighiales</taxon>
        <taxon>Rhizophoraceae</taxon>
        <taxon>Rhizophora</taxon>
    </lineage>
</organism>
<sequence length="17" mass="2159">MVYERGTYRFRTLTQTH</sequence>
<dbReference type="AlphaFoldDB" id="A0A2P2IN03"/>
<evidence type="ECO:0000313" key="1">
    <source>
        <dbReference type="EMBL" id="MBW82590.1"/>
    </source>
</evidence>
<accession>A0A2P2IN03</accession>
<protein>
    <submittedName>
        <fullName evidence="1">Uncharacterized protein</fullName>
    </submittedName>
</protein>
<name>A0A2P2IN03_RHIMU</name>
<reference evidence="1" key="1">
    <citation type="submission" date="2018-02" db="EMBL/GenBank/DDBJ databases">
        <title>Rhizophora mucronata_Transcriptome.</title>
        <authorList>
            <person name="Meera S.P."/>
            <person name="Sreeshan A."/>
            <person name="Augustine A."/>
        </authorList>
    </citation>
    <scope>NUCLEOTIDE SEQUENCE</scope>
    <source>
        <tissue evidence="1">Leaf</tissue>
    </source>
</reference>